<dbReference type="Pfam" id="PF00067">
    <property type="entry name" value="p450"/>
    <property type="match status" value="1"/>
</dbReference>
<comment type="caution">
    <text evidence="8">The sequence shown here is derived from an EMBL/GenBank/DDBJ whole genome shotgun (WGS) entry which is preliminary data.</text>
</comment>
<keyword evidence="4 7" id="KW-0560">Oxidoreductase</keyword>
<dbReference type="OrthoDB" id="1470350at2759"/>
<keyword evidence="3 7" id="KW-0479">Metal-binding</keyword>
<dbReference type="InterPro" id="IPR036396">
    <property type="entry name" value="Cyt_P450_sf"/>
</dbReference>
<reference evidence="8" key="1">
    <citation type="submission" date="2021-02" db="EMBL/GenBank/DDBJ databases">
        <authorList>
            <person name="Nowell W R."/>
        </authorList>
    </citation>
    <scope>NUCLEOTIDE SEQUENCE</scope>
</reference>
<protein>
    <recommendedName>
        <fullName evidence="13">Cytochrome P450</fullName>
    </recommendedName>
</protein>
<dbReference type="EMBL" id="CAJOBC010001808">
    <property type="protein sequence ID" value="CAF3699920.1"/>
    <property type="molecule type" value="Genomic_DNA"/>
</dbReference>
<dbReference type="EMBL" id="CAJNOQ010001807">
    <property type="protein sequence ID" value="CAF0920464.1"/>
    <property type="molecule type" value="Genomic_DNA"/>
</dbReference>
<evidence type="ECO:0000313" key="9">
    <source>
        <dbReference type="EMBL" id="CAF1033123.1"/>
    </source>
</evidence>
<evidence type="ECO:0000313" key="8">
    <source>
        <dbReference type="EMBL" id="CAF0920464.1"/>
    </source>
</evidence>
<gene>
    <name evidence="8" type="ORF">GPM918_LOCUS9623</name>
    <name evidence="9" type="ORF">OVA965_LOCUS16094</name>
    <name evidence="10" type="ORF">SRO942_LOCUS9628</name>
    <name evidence="11" type="ORF">TMI583_LOCUS16103</name>
</gene>
<dbReference type="InterPro" id="IPR017972">
    <property type="entry name" value="Cyt_P450_CS"/>
</dbReference>
<comment type="similarity">
    <text evidence="1 7">Belongs to the cytochrome P450 family.</text>
</comment>
<evidence type="ECO:0000313" key="12">
    <source>
        <dbReference type="Proteomes" id="UP000663829"/>
    </source>
</evidence>
<organism evidence="8 12">
    <name type="scientific">Didymodactylos carnosus</name>
    <dbReference type="NCBI Taxonomy" id="1234261"/>
    <lineage>
        <taxon>Eukaryota</taxon>
        <taxon>Metazoa</taxon>
        <taxon>Spiralia</taxon>
        <taxon>Gnathifera</taxon>
        <taxon>Rotifera</taxon>
        <taxon>Eurotatoria</taxon>
        <taxon>Bdelloidea</taxon>
        <taxon>Philodinida</taxon>
        <taxon>Philodinidae</taxon>
        <taxon>Didymodactylos</taxon>
    </lineage>
</organism>
<dbReference type="PANTHER" id="PTHR24302:SF15">
    <property type="entry name" value="FATTY-ACID PEROXYGENASE"/>
    <property type="match status" value="1"/>
</dbReference>
<dbReference type="GO" id="GO:0005506">
    <property type="term" value="F:iron ion binding"/>
    <property type="evidence" value="ECO:0007669"/>
    <property type="project" value="InterPro"/>
</dbReference>
<dbReference type="Proteomes" id="UP000681722">
    <property type="component" value="Unassembled WGS sequence"/>
</dbReference>
<dbReference type="AlphaFoldDB" id="A0A814AUT7"/>
<evidence type="ECO:0000256" key="5">
    <source>
        <dbReference type="ARBA" id="ARBA00023004"/>
    </source>
</evidence>
<keyword evidence="7" id="KW-0503">Monooxygenase</keyword>
<accession>A0A814AUT7</accession>
<dbReference type="EMBL" id="CAJNOK010007396">
    <property type="protein sequence ID" value="CAF1033123.1"/>
    <property type="molecule type" value="Genomic_DNA"/>
</dbReference>
<dbReference type="Proteomes" id="UP000677228">
    <property type="component" value="Unassembled WGS sequence"/>
</dbReference>
<dbReference type="GO" id="GO:0016705">
    <property type="term" value="F:oxidoreductase activity, acting on paired donors, with incorporation or reduction of molecular oxygen"/>
    <property type="evidence" value="ECO:0007669"/>
    <property type="project" value="InterPro"/>
</dbReference>
<sequence length="132" mass="14923">MVINETLRMYPPILRFDRVTAAPYELDGYHLPSGMARTVGHECVSAKCIAFFERFSLSEKARHHPLQFLPFGDGPRNCIGMRFALQEVKIAIVNALRTVAIERCEKTEVPVKLTKSPSLGPQNGIWIRVAKR</sequence>
<evidence type="ECO:0000313" key="11">
    <source>
        <dbReference type="EMBL" id="CAF3801387.1"/>
    </source>
</evidence>
<proteinExistence type="inferred from homology"/>
<dbReference type="EMBL" id="CAJOBA010007407">
    <property type="protein sequence ID" value="CAF3801387.1"/>
    <property type="molecule type" value="Genomic_DNA"/>
</dbReference>
<name>A0A814AUT7_9BILA</name>
<dbReference type="SUPFAM" id="SSF48264">
    <property type="entry name" value="Cytochrome P450"/>
    <property type="match status" value="1"/>
</dbReference>
<evidence type="ECO:0000256" key="6">
    <source>
        <dbReference type="ARBA" id="ARBA00043906"/>
    </source>
</evidence>
<dbReference type="InterPro" id="IPR050705">
    <property type="entry name" value="Cytochrome_P450_3A"/>
</dbReference>
<evidence type="ECO:0000256" key="4">
    <source>
        <dbReference type="ARBA" id="ARBA00023002"/>
    </source>
</evidence>
<dbReference type="GO" id="GO:0008395">
    <property type="term" value="F:steroid hydroxylase activity"/>
    <property type="evidence" value="ECO:0007669"/>
    <property type="project" value="TreeGrafter"/>
</dbReference>
<dbReference type="Proteomes" id="UP000663829">
    <property type="component" value="Unassembled WGS sequence"/>
</dbReference>
<evidence type="ECO:0000256" key="3">
    <source>
        <dbReference type="ARBA" id="ARBA00022723"/>
    </source>
</evidence>
<keyword evidence="5 7" id="KW-0408">Iron</keyword>
<comment type="function">
    <text evidence="6">Cytochromes P450 are a group of heme-thiolate monooxygenases. They oxidize a variety of structurally unrelated compounds, including steroids, fatty acids, and xenobiotics.</text>
</comment>
<dbReference type="InterPro" id="IPR001128">
    <property type="entry name" value="Cyt_P450"/>
</dbReference>
<evidence type="ECO:0000313" key="10">
    <source>
        <dbReference type="EMBL" id="CAF3699920.1"/>
    </source>
</evidence>
<evidence type="ECO:0000256" key="7">
    <source>
        <dbReference type="RuleBase" id="RU000461"/>
    </source>
</evidence>
<evidence type="ECO:0000256" key="2">
    <source>
        <dbReference type="ARBA" id="ARBA00022617"/>
    </source>
</evidence>
<dbReference type="Gene3D" id="1.10.630.10">
    <property type="entry name" value="Cytochrome P450"/>
    <property type="match status" value="1"/>
</dbReference>
<keyword evidence="2 7" id="KW-0349">Heme</keyword>
<evidence type="ECO:0000256" key="1">
    <source>
        <dbReference type="ARBA" id="ARBA00010617"/>
    </source>
</evidence>
<dbReference type="GO" id="GO:0020037">
    <property type="term" value="F:heme binding"/>
    <property type="evidence" value="ECO:0007669"/>
    <property type="project" value="InterPro"/>
</dbReference>
<dbReference type="PROSITE" id="PS00086">
    <property type="entry name" value="CYTOCHROME_P450"/>
    <property type="match status" value="1"/>
</dbReference>
<keyword evidence="12" id="KW-1185">Reference proteome</keyword>
<dbReference type="PANTHER" id="PTHR24302">
    <property type="entry name" value="CYTOCHROME P450 FAMILY 3"/>
    <property type="match status" value="1"/>
</dbReference>
<evidence type="ECO:0008006" key="13">
    <source>
        <dbReference type="Google" id="ProtNLM"/>
    </source>
</evidence>
<dbReference type="PRINTS" id="PR00385">
    <property type="entry name" value="P450"/>
</dbReference>
<dbReference type="Proteomes" id="UP000682733">
    <property type="component" value="Unassembled WGS sequence"/>
</dbReference>